<protein>
    <submittedName>
        <fullName evidence="2">Lysophospholipase</fullName>
    </submittedName>
</protein>
<dbReference type="InterPro" id="IPR022742">
    <property type="entry name" value="Hydrolase_4"/>
</dbReference>
<dbReference type="Pfam" id="PF12146">
    <property type="entry name" value="Hydrolase_4"/>
    <property type="match status" value="1"/>
</dbReference>
<proteinExistence type="predicted"/>
<evidence type="ECO:0000313" key="2">
    <source>
        <dbReference type="EMBL" id="SSC11589.1"/>
    </source>
</evidence>
<dbReference type="InterPro" id="IPR000073">
    <property type="entry name" value="AB_hydrolase_1"/>
</dbReference>
<keyword evidence="3" id="KW-1185">Reference proteome</keyword>
<dbReference type="PRINTS" id="PR00111">
    <property type="entry name" value="ABHYDROLASE"/>
</dbReference>
<dbReference type="KEGG" id="minf:MESINF_0140"/>
<dbReference type="PANTHER" id="PTHR11614">
    <property type="entry name" value="PHOSPHOLIPASE-RELATED"/>
    <property type="match status" value="1"/>
</dbReference>
<dbReference type="AlphaFoldDB" id="A0A7Z7LCY0"/>
<dbReference type="SUPFAM" id="SSF53474">
    <property type="entry name" value="alpha/beta-Hydrolases"/>
    <property type="match status" value="1"/>
</dbReference>
<reference evidence="2 3" key="1">
    <citation type="submission" date="2017-01" db="EMBL/GenBank/DDBJ databases">
        <authorList>
            <person name="Erauso G."/>
        </authorList>
    </citation>
    <scope>NUCLEOTIDE SEQUENCE [LARGE SCALE GENOMIC DNA]</scope>
    <source>
        <strain evidence="2">MESINF1</strain>
    </source>
</reference>
<feature type="domain" description="Serine aminopeptidase S33" evidence="1">
    <location>
        <begin position="11"/>
        <end position="245"/>
    </location>
</feature>
<dbReference type="InterPro" id="IPR051044">
    <property type="entry name" value="MAG_DAG_Lipase"/>
</dbReference>
<dbReference type="EMBL" id="LS974202">
    <property type="protein sequence ID" value="SSC11589.1"/>
    <property type="molecule type" value="Genomic_DNA"/>
</dbReference>
<dbReference type="InterPro" id="IPR029058">
    <property type="entry name" value="AB_hydrolase_fold"/>
</dbReference>
<dbReference type="Proteomes" id="UP000250796">
    <property type="component" value="Chromosome MESINF"/>
</dbReference>
<evidence type="ECO:0000259" key="1">
    <source>
        <dbReference type="Pfam" id="PF12146"/>
    </source>
</evidence>
<dbReference type="Gene3D" id="3.40.50.1820">
    <property type="entry name" value="alpha/beta hydrolase"/>
    <property type="match status" value="1"/>
</dbReference>
<sequence length="263" mass="29663">MFIRKWTALDARANLIICHGIGEHSGRYDAFAFFLTSRGFNVFSTDLPGHGLHHGQRGYVDSFDDLKNAVVDLATAVRKERDELPLFLFGHSMGGLIGSRVIEESPNIFRAAVLSSPHLYSAKESVKKLLPVVKLVKKLAPKITFSSSSRFEPSDLSHNKLAVQRYIDDPYVHDRVSPNLFLGMEENIEMAFSEAERITIPTMIVIGSDDRVIDPSGARKFYEVLRSEKRFLEIAGGMHEMFADEERKDTLFEGVVSFFSEFL</sequence>
<evidence type="ECO:0000313" key="3">
    <source>
        <dbReference type="Proteomes" id="UP000250796"/>
    </source>
</evidence>
<accession>A0A7Z7LCY0</accession>
<organism evidence="2 3">
    <name type="scientific">Mesotoga infera</name>
    <dbReference type="NCBI Taxonomy" id="1236046"/>
    <lineage>
        <taxon>Bacteria</taxon>
        <taxon>Thermotogati</taxon>
        <taxon>Thermotogota</taxon>
        <taxon>Thermotogae</taxon>
        <taxon>Kosmotogales</taxon>
        <taxon>Kosmotogaceae</taxon>
        <taxon>Mesotoga</taxon>
    </lineage>
</organism>
<gene>
    <name evidence="2" type="ORF">MESINF_0140</name>
</gene>
<name>A0A7Z7LCY0_9BACT</name>